<reference evidence="2" key="1">
    <citation type="submission" date="2016-10" db="EMBL/GenBank/DDBJ databases">
        <authorList>
            <person name="Varghese N."/>
            <person name="Submissions S."/>
        </authorList>
    </citation>
    <scope>NUCLEOTIDE SEQUENCE [LARGE SCALE GENOMIC DNA]</scope>
    <source>
        <strain evidence="2">DSM 44675</strain>
    </source>
</reference>
<gene>
    <name evidence="1" type="ORF">SAMN05444583_102192</name>
</gene>
<dbReference type="Proteomes" id="UP000198677">
    <property type="component" value="Unassembled WGS sequence"/>
</dbReference>
<organism evidence="1 2">
    <name type="scientific">Rhodococcus maanshanensis</name>
    <dbReference type="NCBI Taxonomy" id="183556"/>
    <lineage>
        <taxon>Bacteria</taxon>
        <taxon>Bacillati</taxon>
        <taxon>Actinomycetota</taxon>
        <taxon>Actinomycetes</taxon>
        <taxon>Mycobacteriales</taxon>
        <taxon>Nocardiaceae</taxon>
        <taxon>Rhodococcus</taxon>
    </lineage>
</organism>
<name>A0A1H7HQG0_9NOCA</name>
<dbReference type="AlphaFoldDB" id="A0A1H7HQG0"/>
<dbReference type="EMBL" id="FOAW01000002">
    <property type="protein sequence ID" value="SEK52418.1"/>
    <property type="molecule type" value="Genomic_DNA"/>
</dbReference>
<proteinExistence type="predicted"/>
<evidence type="ECO:0000313" key="1">
    <source>
        <dbReference type="EMBL" id="SEK52418.1"/>
    </source>
</evidence>
<keyword evidence="2" id="KW-1185">Reference proteome</keyword>
<sequence length="37" mass="3639">MTSVENLTELVNSLTTLFTGLNSGSAGAGSAGETPNP</sequence>
<accession>A0A1H7HQG0</accession>
<evidence type="ECO:0000313" key="2">
    <source>
        <dbReference type="Proteomes" id="UP000198677"/>
    </source>
</evidence>
<protein>
    <submittedName>
        <fullName evidence="1">Uncharacterized protein</fullName>
    </submittedName>
</protein>